<organism evidence="2 3">
    <name type="scientific">Lithospermum erythrorhizon</name>
    <name type="common">Purple gromwell</name>
    <name type="synonym">Lithospermum officinale var. erythrorhizon</name>
    <dbReference type="NCBI Taxonomy" id="34254"/>
    <lineage>
        <taxon>Eukaryota</taxon>
        <taxon>Viridiplantae</taxon>
        <taxon>Streptophyta</taxon>
        <taxon>Embryophyta</taxon>
        <taxon>Tracheophyta</taxon>
        <taxon>Spermatophyta</taxon>
        <taxon>Magnoliopsida</taxon>
        <taxon>eudicotyledons</taxon>
        <taxon>Gunneridae</taxon>
        <taxon>Pentapetalae</taxon>
        <taxon>asterids</taxon>
        <taxon>lamiids</taxon>
        <taxon>Boraginales</taxon>
        <taxon>Boraginaceae</taxon>
        <taxon>Boraginoideae</taxon>
        <taxon>Lithospermeae</taxon>
        <taxon>Lithospermum</taxon>
    </lineage>
</organism>
<evidence type="ECO:0000313" key="2">
    <source>
        <dbReference type="EMBL" id="GAA0164741.1"/>
    </source>
</evidence>
<dbReference type="EMBL" id="BAABME010005139">
    <property type="protein sequence ID" value="GAA0164741.1"/>
    <property type="molecule type" value="Genomic_DNA"/>
</dbReference>
<dbReference type="InterPro" id="IPR012340">
    <property type="entry name" value="NA-bd_OB-fold"/>
</dbReference>
<protein>
    <recommendedName>
        <fullName evidence="1">Replication factor A C-terminal domain-containing protein</fullName>
    </recommendedName>
</protein>
<dbReference type="SUPFAM" id="SSF50249">
    <property type="entry name" value="Nucleic acid-binding proteins"/>
    <property type="match status" value="1"/>
</dbReference>
<feature type="domain" description="Replication factor A C-terminal" evidence="1">
    <location>
        <begin position="27"/>
        <end position="148"/>
    </location>
</feature>
<comment type="caution">
    <text evidence="2">The sequence shown here is derived from an EMBL/GenBank/DDBJ whole genome shotgun (WGS) entry which is preliminary data.</text>
</comment>
<dbReference type="Pfam" id="PF08646">
    <property type="entry name" value="Rep_fac-A_C"/>
    <property type="match status" value="1"/>
</dbReference>
<reference evidence="2 3" key="1">
    <citation type="submission" date="2024-01" db="EMBL/GenBank/DDBJ databases">
        <title>The complete chloroplast genome sequence of Lithospermum erythrorhizon: insights into the phylogenetic relationship among Boraginaceae species and the maternal lineages of purple gromwells.</title>
        <authorList>
            <person name="Okada T."/>
            <person name="Watanabe K."/>
        </authorList>
    </citation>
    <scope>NUCLEOTIDE SEQUENCE [LARGE SCALE GENOMIC DNA]</scope>
</reference>
<dbReference type="Gene3D" id="2.40.50.140">
    <property type="entry name" value="Nucleic acid-binding proteins"/>
    <property type="match status" value="1"/>
</dbReference>
<evidence type="ECO:0000259" key="1">
    <source>
        <dbReference type="Pfam" id="PF08646"/>
    </source>
</evidence>
<dbReference type="AlphaFoldDB" id="A0AAV3QNJ0"/>
<proteinExistence type="predicted"/>
<accession>A0AAV3QNJ0</accession>
<dbReference type="Proteomes" id="UP001454036">
    <property type="component" value="Unassembled WGS sequence"/>
</dbReference>
<gene>
    <name evidence="2" type="ORF">LIER_20302</name>
</gene>
<keyword evidence="3" id="KW-1185">Reference proteome</keyword>
<evidence type="ECO:0000313" key="3">
    <source>
        <dbReference type="Proteomes" id="UP001454036"/>
    </source>
</evidence>
<dbReference type="InterPro" id="IPR013955">
    <property type="entry name" value="Rep_factor-A_C"/>
</dbReference>
<name>A0AAV3QNJ0_LITER</name>
<sequence>MVYAGSIAMSNITEIQNTTECRDYWIRGFLQIYKEDQKLFYVGCSNYFSKINISDGIHYTCLLCKKEVVFRLREIVIMSVEDLIGSIEVVATGNVADQILQMTTSQIMELIKLGEAYDLNNIRADFQNKIFLMLLRRIYIRKFDTQRRNMPKKQLMMMSDNKNPDQHLSIAEEESSNFEASRCT</sequence>